<dbReference type="EMBL" id="BMZG01000007">
    <property type="protein sequence ID" value="GHA74993.1"/>
    <property type="molecule type" value="Genomic_DNA"/>
</dbReference>
<reference evidence="1" key="2">
    <citation type="submission" date="2020-09" db="EMBL/GenBank/DDBJ databases">
        <authorList>
            <person name="Sun Q."/>
            <person name="Kim S."/>
        </authorList>
    </citation>
    <scope>NUCLEOTIDE SEQUENCE</scope>
    <source>
        <strain evidence="1">KCTC 32501</strain>
    </source>
</reference>
<protein>
    <recommendedName>
        <fullName evidence="3">DUF2132 domain-containing protein</fullName>
    </recommendedName>
</protein>
<accession>A0A8J3CMZ7</accession>
<proteinExistence type="predicted"/>
<organism evidence="1 2">
    <name type="scientific">Formosimonas limnophila</name>
    <dbReference type="NCBI Taxonomy" id="1384487"/>
    <lineage>
        <taxon>Bacteria</taxon>
        <taxon>Pseudomonadati</taxon>
        <taxon>Pseudomonadota</taxon>
        <taxon>Betaproteobacteria</taxon>
        <taxon>Burkholderiales</taxon>
        <taxon>Burkholderiaceae</taxon>
        <taxon>Formosimonas</taxon>
    </lineage>
</organism>
<keyword evidence="2" id="KW-1185">Reference proteome</keyword>
<dbReference type="InterPro" id="IPR018668">
    <property type="entry name" value="DNA-binding_VF530-like"/>
</dbReference>
<evidence type="ECO:0000313" key="1">
    <source>
        <dbReference type="EMBL" id="GHA74993.1"/>
    </source>
</evidence>
<dbReference type="InterPro" id="IPR036361">
    <property type="entry name" value="SAP_dom_sf"/>
</dbReference>
<dbReference type="Proteomes" id="UP000614287">
    <property type="component" value="Unassembled WGS sequence"/>
</dbReference>
<name>A0A8J3CMZ7_9BURK</name>
<dbReference type="Pfam" id="PF09905">
    <property type="entry name" value="VF530"/>
    <property type="match status" value="1"/>
</dbReference>
<dbReference type="Gene3D" id="1.10.720.30">
    <property type="entry name" value="SAP domain"/>
    <property type="match status" value="1"/>
</dbReference>
<evidence type="ECO:0008006" key="3">
    <source>
        <dbReference type="Google" id="ProtNLM"/>
    </source>
</evidence>
<dbReference type="GO" id="GO:0003677">
    <property type="term" value="F:DNA binding"/>
    <property type="evidence" value="ECO:0007669"/>
    <property type="project" value="InterPro"/>
</dbReference>
<reference evidence="1" key="1">
    <citation type="journal article" date="2014" name="Int. J. Syst. Evol. Microbiol.">
        <title>Complete genome sequence of Corynebacterium casei LMG S-19264T (=DSM 44701T), isolated from a smear-ripened cheese.</title>
        <authorList>
            <consortium name="US DOE Joint Genome Institute (JGI-PGF)"/>
            <person name="Walter F."/>
            <person name="Albersmeier A."/>
            <person name="Kalinowski J."/>
            <person name="Ruckert C."/>
        </authorList>
    </citation>
    <scope>NUCLEOTIDE SEQUENCE</scope>
    <source>
        <strain evidence="1">KCTC 32501</strain>
    </source>
</reference>
<evidence type="ECO:0000313" key="2">
    <source>
        <dbReference type="Proteomes" id="UP000614287"/>
    </source>
</evidence>
<gene>
    <name evidence="1" type="ORF">GCM10009007_15120</name>
</gene>
<dbReference type="AlphaFoldDB" id="A0A8J3CMZ7"/>
<sequence>MLKTTVHGVPLIKLYISGNLLETLMTISNPQRNNPLHGLTLEFILTKLVAYYGWAGLFERIPLKCFDHEPSIKSSLKLLRKTPWAREKVEGLYGFMLREVRRGRGAVVSDEVDDADDGVDNPWLRKSE</sequence>
<comment type="caution">
    <text evidence="1">The sequence shown here is derived from an EMBL/GenBank/DDBJ whole genome shotgun (WGS) entry which is preliminary data.</text>
</comment>